<evidence type="ECO:0000256" key="1">
    <source>
        <dbReference type="SAM" id="MobiDB-lite"/>
    </source>
</evidence>
<dbReference type="AlphaFoldDB" id="A0A0L8GWX6"/>
<dbReference type="EMBL" id="KQ420086">
    <property type="protein sequence ID" value="KOF81334.1"/>
    <property type="molecule type" value="Genomic_DNA"/>
</dbReference>
<feature type="compositionally biased region" description="Basic residues" evidence="1">
    <location>
        <begin position="61"/>
        <end position="75"/>
    </location>
</feature>
<gene>
    <name evidence="2" type="ORF">OCBIM_22026658mg</name>
</gene>
<accession>A0A0L8GWX6</accession>
<proteinExistence type="predicted"/>
<sequence>TVTRRRLEEGREKERERGHELMEVTGVVVQAVTDSVGIGGCGGVEKDKEKERQKDKDKDKGKKRKKIKRKKKHKGERKEVSRLGEKRMTKRE</sequence>
<feature type="compositionally biased region" description="Basic and acidic residues" evidence="1">
    <location>
        <begin position="44"/>
        <end position="60"/>
    </location>
</feature>
<evidence type="ECO:0000313" key="2">
    <source>
        <dbReference type="EMBL" id="KOF81334.1"/>
    </source>
</evidence>
<name>A0A0L8GWX6_OCTBM</name>
<feature type="compositionally biased region" description="Basic and acidic residues" evidence="1">
    <location>
        <begin position="76"/>
        <end position="92"/>
    </location>
</feature>
<protein>
    <submittedName>
        <fullName evidence="2">Uncharacterized protein</fullName>
    </submittedName>
</protein>
<organism evidence="2">
    <name type="scientific">Octopus bimaculoides</name>
    <name type="common">California two-spotted octopus</name>
    <dbReference type="NCBI Taxonomy" id="37653"/>
    <lineage>
        <taxon>Eukaryota</taxon>
        <taxon>Metazoa</taxon>
        <taxon>Spiralia</taxon>
        <taxon>Lophotrochozoa</taxon>
        <taxon>Mollusca</taxon>
        <taxon>Cephalopoda</taxon>
        <taxon>Coleoidea</taxon>
        <taxon>Octopodiformes</taxon>
        <taxon>Octopoda</taxon>
        <taxon>Incirrata</taxon>
        <taxon>Octopodidae</taxon>
        <taxon>Octopus</taxon>
    </lineage>
</organism>
<feature type="region of interest" description="Disordered" evidence="1">
    <location>
        <begin position="1"/>
        <end position="22"/>
    </location>
</feature>
<feature type="region of interest" description="Disordered" evidence="1">
    <location>
        <begin position="34"/>
        <end position="92"/>
    </location>
</feature>
<feature type="non-terminal residue" evidence="2">
    <location>
        <position position="1"/>
    </location>
</feature>
<reference evidence="2" key="1">
    <citation type="submission" date="2015-07" db="EMBL/GenBank/DDBJ databases">
        <title>MeaNS - Measles Nucleotide Surveillance Program.</title>
        <authorList>
            <person name="Tran T."/>
            <person name="Druce J."/>
        </authorList>
    </citation>
    <scope>NUCLEOTIDE SEQUENCE</scope>
    <source>
        <strain evidence="2">UCB-OBI-ISO-001</strain>
        <tissue evidence="2">Gonad</tissue>
    </source>
</reference>
<feature type="non-terminal residue" evidence="2">
    <location>
        <position position="92"/>
    </location>
</feature>